<keyword evidence="1" id="KW-0812">Transmembrane</keyword>
<feature type="non-terminal residue" evidence="2">
    <location>
        <position position="1"/>
    </location>
</feature>
<evidence type="ECO:0000256" key="1">
    <source>
        <dbReference type="SAM" id="Phobius"/>
    </source>
</evidence>
<accession>A0AAV5US25</accession>
<comment type="caution">
    <text evidence="2">The sequence shown here is derived from an EMBL/GenBank/DDBJ whole genome shotgun (WGS) entry which is preliminary data.</text>
</comment>
<dbReference type="Proteomes" id="UP001432322">
    <property type="component" value="Unassembled WGS sequence"/>
</dbReference>
<gene>
    <name evidence="2" type="ORF">PFISCL1PPCAC_339</name>
</gene>
<keyword evidence="3" id="KW-1185">Reference proteome</keyword>
<reference evidence="2" key="1">
    <citation type="submission" date="2023-10" db="EMBL/GenBank/DDBJ databases">
        <title>Genome assembly of Pristionchus species.</title>
        <authorList>
            <person name="Yoshida K."/>
            <person name="Sommer R.J."/>
        </authorList>
    </citation>
    <scope>NUCLEOTIDE SEQUENCE</scope>
    <source>
        <strain evidence="2">RS5133</strain>
    </source>
</reference>
<evidence type="ECO:0000313" key="3">
    <source>
        <dbReference type="Proteomes" id="UP001432322"/>
    </source>
</evidence>
<feature type="transmembrane region" description="Helical" evidence="1">
    <location>
        <begin position="16"/>
        <end position="38"/>
    </location>
</feature>
<sequence>GMGIIPVLSRDDFNCGLIVITASCITAAILALVWLLVFDQIRDKCRKKNSKGKDNSSTTIPPVSVTVSTTDKNQVSVKIGDEMEYIDDRNTNVVSSTVQISSIHDSPPPANL</sequence>
<dbReference type="AlphaFoldDB" id="A0AAV5US25"/>
<dbReference type="EMBL" id="BTSY01000001">
    <property type="protein sequence ID" value="GMT09042.1"/>
    <property type="molecule type" value="Genomic_DNA"/>
</dbReference>
<evidence type="ECO:0000313" key="2">
    <source>
        <dbReference type="EMBL" id="GMT09042.1"/>
    </source>
</evidence>
<name>A0AAV5US25_9BILA</name>
<keyword evidence="1" id="KW-0472">Membrane</keyword>
<organism evidence="2 3">
    <name type="scientific">Pristionchus fissidentatus</name>
    <dbReference type="NCBI Taxonomy" id="1538716"/>
    <lineage>
        <taxon>Eukaryota</taxon>
        <taxon>Metazoa</taxon>
        <taxon>Ecdysozoa</taxon>
        <taxon>Nematoda</taxon>
        <taxon>Chromadorea</taxon>
        <taxon>Rhabditida</taxon>
        <taxon>Rhabditina</taxon>
        <taxon>Diplogasteromorpha</taxon>
        <taxon>Diplogasteroidea</taxon>
        <taxon>Neodiplogasteridae</taxon>
        <taxon>Pristionchus</taxon>
    </lineage>
</organism>
<proteinExistence type="predicted"/>
<protein>
    <submittedName>
        <fullName evidence="2">Uncharacterized protein</fullName>
    </submittedName>
</protein>
<keyword evidence="1" id="KW-1133">Transmembrane helix</keyword>